<protein>
    <recommendedName>
        <fullName evidence="4">Tyr recombinase domain-containing protein</fullName>
    </recommendedName>
</protein>
<dbReference type="EMBL" id="JANEYG010000065">
    <property type="protein sequence ID" value="KAJ8914750.1"/>
    <property type="molecule type" value="Genomic_DNA"/>
</dbReference>
<comment type="caution">
    <text evidence="2">The sequence shown here is derived from an EMBL/GenBank/DDBJ whole genome shotgun (WGS) entry which is preliminary data.</text>
</comment>
<evidence type="ECO:0000256" key="1">
    <source>
        <dbReference type="ARBA" id="ARBA00023172"/>
    </source>
</evidence>
<proteinExistence type="predicted"/>
<sequence length="86" mass="9783">MMKQMKLNLKEPEIYTGQCLRRSSAKLLANSGANMTTLKRHGRWKSSTVAEGYLEDSIQNEIEIAEQIQGTTKPILLTFQRSRSIL</sequence>
<name>A0AAV8VLB6_9CUCU</name>
<accession>A0AAV8VLB6</accession>
<dbReference type="GO" id="GO:0003677">
    <property type="term" value="F:DNA binding"/>
    <property type="evidence" value="ECO:0007669"/>
    <property type="project" value="InterPro"/>
</dbReference>
<evidence type="ECO:0008006" key="4">
    <source>
        <dbReference type="Google" id="ProtNLM"/>
    </source>
</evidence>
<dbReference type="InterPro" id="IPR013762">
    <property type="entry name" value="Integrase-like_cat_sf"/>
</dbReference>
<evidence type="ECO:0000313" key="3">
    <source>
        <dbReference type="Proteomes" id="UP001159042"/>
    </source>
</evidence>
<organism evidence="2 3">
    <name type="scientific">Exocentrus adspersus</name>
    <dbReference type="NCBI Taxonomy" id="1586481"/>
    <lineage>
        <taxon>Eukaryota</taxon>
        <taxon>Metazoa</taxon>
        <taxon>Ecdysozoa</taxon>
        <taxon>Arthropoda</taxon>
        <taxon>Hexapoda</taxon>
        <taxon>Insecta</taxon>
        <taxon>Pterygota</taxon>
        <taxon>Neoptera</taxon>
        <taxon>Endopterygota</taxon>
        <taxon>Coleoptera</taxon>
        <taxon>Polyphaga</taxon>
        <taxon>Cucujiformia</taxon>
        <taxon>Chrysomeloidea</taxon>
        <taxon>Cerambycidae</taxon>
        <taxon>Lamiinae</taxon>
        <taxon>Acanthocinini</taxon>
        <taxon>Exocentrus</taxon>
    </lineage>
</organism>
<dbReference type="AlphaFoldDB" id="A0AAV8VLB6"/>
<dbReference type="GO" id="GO:0006310">
    <property type="term" value="P:DNA recombination"/>
    <property type="evidence" value="ECO:0007669"/>
    <property type="project" value="UniProtKB-KW"/>
</dbReference>
<dbReference type="GO" id="GO:0015074">
    <property type="term" value="P:DNA integration"/>
    <property type="evidence" value="ECO:0007669"/>
    <property type="project" value="InterPro"/>
</dbReference>
<reference evidence="2 3" key="1">
    <citation type="journal article" date="2023" name="Insect Mol. Biol.">
        <title>Genome sequencing provides insights into the evolution of gene families encoding plant cell wall-degrading enzymes in longhorned beetles.</title>
        <authorList>
            <person name="Shin N.R."/>
            <person name="Okamura Y."/>
            <person name="Kirsch R."/>
            <person name="Pauchet Y."/>
        </authorList>
    </citation>
    <scope>NUCLEOTIDE SEQUENCE [LARGE SCALE GENOMIC DNA]</scope>
    <source>
        <strain evidence="2">EAD_L_NR</strain>
    </source>
</reference>
<keyword evidence="3" id="KW-1185">Reference proteome</keyword>
<evidence type="ECO:0000313" key="2">
    <source>
        <dbReference type="EMBL" id="KAJ8914750.1"/>
    </source>
</evidence>
<dbReference type="Gene3D" id="1.10.443.10">
    <property type="entry name" value="Intergrase catalytic core"/>
    <property type="match status" value="1"/>
</dbReference>
<gene>
    <name evidence="2" type="ORF">NQ315_017461</name>
</gene>
<dbReference type="Proteomes" id="UP001159042">
    <property type="component" value="Unassembled WGS sequence"/>
</dbReference>
<dbReference type="SUPFAM" id="SSF56349">
    <property type="entry name" value="DNA breaking-rejoining enzymes"/>
    <property type="match status" value="1"/>
</dbReference>
<keyword evidence="1" id="KW-0233">DNA recombination</keyword>
<dbReference type="InterPro" id="IPR011010">
    <property type="entry name" value="DNA_brk_join_enz"/>
</dbReference>